<accession>A0A1G5ZHA5</accession>
<dbReference type="GO" id="GO:0030991">
    <property type="term" value="C:intraciliary transport particle A"/>
    <property type="evidence" value="ECO:0007669"/>
    <property type="project" value="TreeGrafter"/>
</dbReference>
<keyword evidence="5" id="KW-0966">Cell projection</keyword>
<reference evidence="6 7" key="1">
    <citation type="submission" date="2016-10" db="EMBL/GenBank/DDBJ databases">
        <authorList>
            <person name="de Groot N.N."/>
        </authorList>
    </citation>
    <scope>NUCLEOTIDE SEQUENCE [LARGE SCALE GENOMIC DNA]</scope>
    <source>
        <strain evidence="6 7">CGMCC 1.12097</strain>
    </source>
</reference>
<dbReference type="InterPro" id="IPR015943">
    <property type="entry name" value="WD40/YVTN_repeat-like_dom_sf"/>
</dbReference>
<gene>
    <name evidence="6" type="ORF">SAMN02927914_05070</name>
</gene>
<dbReference type="Proteomes" id="UP000198588">
    <property type="component" value="Unassembled WGS sequence"/>
</dbReference>
<dbReference type="STRING" id="1165689.SAMN02927914_05070"/>
<name>A0A1G5ZHA5_9HYPH</name>
<dbReference type="EMBL" id="FMXM01000019">
    <property type="protein sequence ID" value="SDA93936.1"/>
    <property type="molecule type" value="Genomic_DNA"/>
</dbReference>
<evidence type="ECO:0000313" key="7">
    <source>
        <dbReference type="Proteomes" id="UP000198588"/>
    </source>
</evidence>
<evidence type="ECO:0000256" key="4">
    <source>
        <dbReference type="ARBA" id="ARBA00023069"/>
    </source>
</evidence>
<keyword evidence="2" id="KW-0853">WD repeat</keyword>
<comment type="subcellular location">
    <subcellularLocation>
        <location evidence="1">Cell projection</location>
        <location evidence="1">Cilium</location>
    </subcellularLocation>
</comment>
<evidence type="ECO:0000256" key="1">
    <source>
        <dbReference type="ARBA" id="ARBA00004138"/>
    </source>
</evidence>
<dbReference type="AlphaFoldDB" id="A0A1G5ZHA5"/>
<dbReference type="InterPro" id="IPR001680">
    <property type="entry name" value="WD40_rpt"/>
</dbReference>
<dbReference type="SUPFAM" id="SSF69322">
    <property type="entry name" value="Tricorn protease domain 2"/>
    <property type="match status" value="1"/>
</dbReference>
<evidence type="ECO:0000256" key="2">
    <source>
        <dbReference type="ARBA" id="ARBA00022574"/>
    </source>
</evidence>
<dbReference type="PANTHER" id="PTHR12764:SF4">
    <property type="entry name" value="INTRAFLAGELLAR TRANSPORT PROTEIN 122 HOMOLOG"/>
    <property type="match status" value="1"/>
</dbReference>
<protein>
    <submittedName>
        <fullName evidence="6">WD domain, G-beta repeat</fullName>
    </submittedName>
</protein>
<evidence type="ECO:0000256" key="5">
    <source>
        <dbReference type="ARBA" id="ARBA00023273"/>
    </source>
</evidence>
<dbReference type="SMART" id="SM00320">
    <property type="entry name" value="WD40"/>
    <property type="match status" value="4"/>
</dbReference>
<dbReference type="InterPro" id="IPR039857">
    <property type="entry name" value="Ift122/121"/>
</dbReference>
<dbReference type="Pfam" id="PF00400">
    <property type="entry name" value="WD40"/>
    <property type="match status" value="1"/>
</dbReference>
<sequence>MAVNQQTMQNLTLFDLLARSWRRPSAIAGLRFSTDGSAVAFTSVDGTVAIATVADHETPESRLRVSHDLGQTTIRPREKPPVPLIATAAFGDGDVPLAAHAHSGFLVGAASGEVLPLTAGGEVVAPLVRIEGPIVALDHSARADTTAVGNGHDIFLSRGQDDAVQLGCRVTSSTDTLAFSPGGRRLACGLGEGLSIWAVEGDAALIRDVSLPARPASIRWSDDGTWLACGLETGGFALVDPVDGHSSIVAGFPSPVRTVCWSQPADALFASGAFRIAGWSMTAPPVGGETSGALETGRAGLILVEAVAAHPEKKLIAAGYANGRITIAQIGARDELLVRPLGSAVTALAWSGDGRHLAVGAVDGTAAIITFPAQMFK</sequence>
<dbReference type="PANTHER" id="PTHR12764">
    <property type="entry name" value="WD REPEAT DOMAIN-RELATED"/>
    <property type="match status" value="1"/>
</dbReference>
<dbReference type="Gene3D" id="2.130.10.10">
    <property type="entry name" value="YVTN repeat-like/Quinoprotein amine dehydrogenase"/>
    <property type="match status" value="2"/>
</dbReference>
<evidence type="ECO:0000313" key="6">
    <source>
        <dbReference type="EMBL" id="SDA93936.1"/>
    </source>
</evidence>
<keyword evidence="3" id="KW-0677">Repeat</keyword>
<keyword evidence="4" id="KW-0969">Cilium</keyword>
<evidence type="ECO:0000256" key="3">
    <source>
        <dbReference type="ARBA" id="ARBA00022737"/>
    </source>
</evidence>
<proteinExistence type="predicted"/>
<organism evidence="6 7">
    <name type="scientific">Mesorhizobium qingshengii</name>
    <dbReference type="NCBI Taxonomy" id="1165689"/>
    <lineage>
        <taxon>Bacteria</taxon>
        <taxon>Pseudomonadati</taxon>
        <taxon>Pseudomonadota</taxon>
        <taxon>Alphaproteobacteria</taxon>
        <taxon>Hyphomicrobiales</taxon>
        <taxon>Phyllobacteriaceae</taxon>
        <taxon>Mesorhizobium</taxon>
    </lineage>
</organism>